<protein>
    <submittedName>
        <fullName evidence="3">CDP-paratose 2-epimerase</fullName>
        <ecNumber evidence="3">5.1.3.10</ecNumber>
    </submittedName>
</protein>
<dbReference type="InterPro" id="IPR036291">
    <property type="entry name" value="NAD(P)-bd_dom_sf"/>
</dbReference>
<feature type="domain" description="NAD-dependent epimerase/dehydratase" evidence="2">
    <location>
        <begin position="3"/>
        <end position="273"/>
    </location>
</feature>
<evidence type="ECO:0000313" key="4">
    <source>
        <dbReference type="Proteomes" id="UP000321353"/>
    </source>
</evidence>
<dbReference type="Proteomes" id="UP000321353">
    <property type="component" value="Chromosome"/>
</dbReference>
<sequence length="354" mass="39380">MRVIVTGSSGLIGSAAVRHWDAAGDQVIGIDNDMRSTFFGPDGSTKWNQSQLESETRDFRTENIDIRDRDAILDLFKNEPPDLVIHCAAQPSHDKAAAIPFLDFEVNANGTLNLLEATRRHSPEAVFCHMSTNKVYGDAPNELPLNELPTRWEYARAEDYDGIDETCRIDQTMHSLFGASKTAADVLAQEYGKYFGLKTGIFRGGCLTGASHSGVELHGFLSYLVHVAVSGKPYTIFGYKGKQVRDQIECSDVVRAFEAFAQNPRPGEVYNIGGGRENAASVLECIALIEEISGHRIEYTLSDENRKGDHVCYISDLSKLRRDYPDWQIRVSLREIVTQMIDAAEAKGMSRQPR</sequence>
<organism evidence="3 4">
    <name type="scientific">Stieleria maiorica</name>
    <dbReference type="NCBI Taxonomy" id="2795974"/>
    <lineage>
        <taxon>Bacteria</taxon>
        <taxon>Pseudomonadati</taxon>
        <taxon>Planctomycetota</taxon>
        <taxon>Planctomycetia</taxon>
        <taxon>Pirellulales</taxon>
        <taxon>Pirellulaceae</taxon>
        <taxon>Stieleria</taxon>
    </lineage>
</organism>
<keyword evidence="3" id="KW-0413">Isomerase</keyword>
<dbReference type="PANTHER" id="PTHR43000">
    <property type="entry name" value="DTDP-D-GLUCOSE 4,6-DEHYDRATASE-RELATED"/>
    <property type="match status" value="1"/>
</dbReference>
<dbReference type="SUPFAM" id="SSF51735">
    <property type="entry name" value="NAD(P)-binding Rossmann-fold domains"/>
    <property type="match status" value="1"/>
</dbReference>
<keyword evidence="4" id="KW-1185">Reference proteome</keyword>
<dbReference type="KEGG" id="smam:Mal15_05230"/>
<dbReference type="Pfam" id="PF01370">
    <property type="entry name" value="Epimerase"/>
    <property type="match status" value="1"/>
</dbReference>
<gene>
    <name evidence="3" type="primary">rfbE_1</name>
    <name evidence="3" type="ORF">Mal15_05230</name>
</gene>
<dbReference type="Gene3D" id="3.40.50.720">
    <property type="entry name" value="NAD(P)-binding Rossmann-like Domain"/>
    <property type="match status" value="1"/>
</dbReference>
<dbReference type="EMBL" id="CP036264">
    <property type="protein sequence ID" value="QEF96495.1"/>
    <property type="molecule type" value="Genomic_DNA"/>
</dbReference>
<proteinExistence type="inferred from homology"/>
<name>A0A5B9MAE4_9BACT</name>
<evidence type="ECO:0000256" key="1">
    <source>
        <dbReference type="ARBA" id="ARBA00007637"/>
    </source>
</evidence>
<dbReference type="InterPro" id="IPR001509">
    <property type="entry name" value="Epimerase_deHydtase"/>
</dbReference>
<dbReference type="GO" id="GO:0047732">
    <property type="term" value="F:CDP-abequose epimerase activity"/>
    <property type="evidence" value="ECO:0007669"/>
    <property type="project" value="UniProtKB-EC"/>
</dbReference>
<accession>A0A5B9MAE4</accession>
<dbReference type="AlphaFoldDB" id="A0A5B9MAE4"/>
<evidence type="ECO:0000259" key="2">
    <source>
        <dbReference type="Pfam" id="PF01370"/>
    </source>
</evidence>
<dbReference type="RefSeq" id="WP_147866303.1">
    <property type="nucleotide sequence ID" value="NZ_CP036264.1"/>
</dbReference>
<dbReference type="CDD" id="cd05258">
    <property type="entry name" value="CDP_TE_SDR_e"/>
    <property type="match status" value="1"/>
</dbReference>
<comment type="similarity">
    <text evidence="1">Belongs to the NAD(P)-dependent epimerase/dehydratase family.</text>
</comment>
<dbReference type="EC" id="5.1.3.10" evidence="3"/>
<evidence type="ECO:0000313" key="3">
    <source>
        <dbReference type="EMBL" id="QEF96495.1"/>
    </source>
</evidence>
<reference evidence="3 4" key="1">
    <citation type="submission" date="2019-02" db="EMBL/GenBank/DDBJ databases">
        <title>Planctomycetal bacteria perform biofilm scaping via a novel small molecule.</title>
        <authorList>
            <person name="Jeske O."/>
            <person name="Boedeker C."/>
            <person name="Wiegand S."/>
            <person name="Breitling P."/>
            <person name="Kallscheuer N."/>
            <person name="Jogler M."/>
            <person name="Rohde M."/>
            <person name="Petersen J."/>
            <person name="Medema M.H."/>
            <person name="Surup F."/>
            <person name="Jogler C."/>
        </authorList>
    </citation>
    <scope>NUCLEOTIDE SEQUENCE [LARGE SCALE GENOMIC DNA]</scope>
    <source>
        <strain evidence="3 4">Mal15</strain>
    </source>
</reference>